<evidence type="ECO:0000256" key="2">
    <source>
        <dbReference type="SAM" id="MobiDB-lite"/>
    </source>
</evidence>
<proteinExistence type="inferred from homology"/>
<evidence type="ECO:0000259" key="3">
    <source>
        <dbReference type="Pfam" id="PF03914"/>
    </source>
</evidence>
<name>A0A0M4F9W8_DROBS</name>
<feature type="region of interest" description="Disordered" evidence="2">
    <location>
        <begin position="1"/>
        <end position="27"/>
    </location>
</feature>
<evidence type="ECO:0000313" key="5">
    <source>
        <dbReference type="Proteomes" id="UP000494163"/>
    </source>
</evidence>
<dbReference type="Proteomes" id="UP000494163">
    <property type="component" value="Chromosome X"/>
</dbReference>
<dbReference type="SMR" id="A0A0M4F9W8"/>
<dbReference type="STRING" id="30019.A0A0M4F9W8"/>
<dbReference type="Pfam" id="PF03914">
    <property type="entry name" value="CBF"/>
    <property type="match status" value="1"/>
</dbReference>
<gene>
    <name evidence="4" type="ORF">Dbus_chrXg1281</name>
</gene>
<dbReference type="InterPro" id="IPR027193">
    <property type="entry name" value="Noc4"/>
</dbReference>
<feature type="domain" description="CCAAT-binding factor" evidence="3">
    <location>
        <begin position="299"/>
        <end position="449"/>
    </location>
</feature>
<protein>
    <submittedName>
        <fullName evidence="4">CG2875</fullName>
    </submittedName>
</protein>
<reference evidence="4 5" key="1">
    <citation type="submission" date="2015-08" db="EMBL/GenBank/DDBJ databases">
        <title>Ancestral chromatin configuration constrains chromatin evolution on differentiating sex chromosomes in Drosophila.</title>
        <authorList>
            <person name="Zhou Q."/>
            <person name="Bachtrog D."/>
        </authorList>
    </citation>
    <scope>NUCLEOTIDE SEQUENCE [LARGE SCALE GENOMIC DNA]</scope>
    <source>
        <tissue evidence="4">Whole larvae</tissue>
    </source>
</reference>
<dbReference type="OMA" id="NGPERTI"/>
<dbReference type="PANTHER" id="PTHR12455:SF0">
    <property type="entry name" value="NUCLEOLAR COMPLEX PROTEIN 4 HOMOLOG"/>
    <property type="match status" value="1"/>
</dbReference>
<comment type="similarity">
    <text evidence="1">Belongs to the CBF/MAK21 family.</text>
</comment>
<dbReference type="EMBL" id="CP012528">
    <property type="protein sequence ID" value="ALC49425.1"/>
    <property type="molecule type" value="Genomic_DNA"/>
</dbReference>
<dbReference type="InterPro" id="IPR005612">
    <property type="entry name" value="CCAAT-binding_factor"/>
</dbReference>
<sequence length="511" mass="57594">MKQKAAAKRAAATQDNEEEQTAKRVKVPQELQQKANALLNDKTLDTKALKRIISQIQSSDEDAGELNVLEVIFKNLLKRNCVYSAEQLKPNPNAKCEALYNETWTLLLSRLAGADKEQASMALKVCMQLIIAEAKFVHESEWPTARLRDVLGAFVKSETSPAVGLAAFGKYARCLDVLQLSYQLLPEVAPARFVDQPTAAFNYLAIINTLDLGKTVLAAEQYHLGAGSEEQPSFTYERTRKFLNKTWKGIMRSSSGLDEKLHRQVLVVLLERILPHLTNPILLTDFLMDSLHQFDGPIALLALQGIFTLMQQQNITYPDVYTKLYNMFYPRMFYNKYKARLFYLADIFLTSTHLPENLVAAFVKRLSRLALKSPTEDAIIMIRFVCNLLLRHTGLQRLICATPAASAEEVSDPYDETQADPVKTNALSSSLWELALLQKHAVPEVANAAQFVTKSLPTMEFDLGPLLESKESDLFDGEVKKQAKQFMLAYERPTNLALPKDDIVTKYWNIL</sequence>
<dbReference type="GO" id="GO:0032040">
    <property type="term" value="C:small-subunit processome"/>
    <property type="evidence" value="ECO:0007669"/>
    <property type="project" value="TreeGrafter"/>
</dbReference>
<accession>A0A0M4F9W8</accession>
<dbReference type="OrthoDB" id="10263185at2759"/>
<evidence type="ECO:0000256" key="1">
    <source>
        <dbReference type="ARBA" id="ARBA00007797"/>
    </source>
</evidence>
<dbReference type="AlphaFoldDB" id="A0A0M4F9W8"/>
<dbReference type="GO" id="GO:0042254">
    <property type="term" value="P:ribosome biogenesis"/>
    <property type="evidence" value="ECO:0007669"/>
    <property type="project" value="InterPro"/>
</dbReference>
<keyword evidence="5" id="KW-1185">Reference proteome</keyword>
<evidence type="ECO:0000313" key="4">
    <source>
        <dbReference type="EMBL" id="ALC49425.1"/>
    </source>
</evidence>
<dbReference type="PANTHER" id="PTHR12455">
    <property type="entry name" value="NUCLEOLAR COMPLEX PROTEIN 4"/>
    <property type="match status" value="1"/>
</dbReference>
<organism evidence="4 5">
    <name type="scientific">Drosophila busckii</name>
    <name type="common">Fruit fly</name>
    <dbReference type="NCBI Taxonomy" id="30019"/>
    <lineage>
        <taxon>Eukaryota</taxon>
        <taxon>Metazoa</taxon>
        <taxon>Ecdysozoa</taxon>
        <taxon>Arthropoda</taxon>
        <taxon>Hexapoda</taxon>
        <taxon>Insecta</taxon>
        <taxon>Pterygota</taxon>
        <taxon>Neoptera</taxon>
        <taxon>Endopterygota</taxon>
        <taxon>Diptera</taxon>
        <taxon>Brachycera</taxon>
        <taxon>Muscomorpha</taxon>
        <taxon>Ephydroidea</taxon>
        <taxon>Drosophilidae</taxon>
        <taxon>Drosophila</taxon>
    </lineage>
</organism>
<dbReference type="GO" id="GO:0030692">
    <property type="term" value="C:Noc4p-Nop14p complex"/>
    <property type="evidence" value="ECO:0007669"/>
    <property type="project" value="TreeGrafter"/>
</dbReference>